<dbReference type="SMART" id="SM00225">
    <property type="entry name" value="BTB"/>
    <property type="match status" value="1"/>
</dbReference>
<accession>A0A668SJL9</accession>
<feature type="domain" description="BTB" evidence="1">
    <location>
        <begin position="79"/>
        <end position="150"/>
    </location>
</feature>
<dbReference type="InterPro" id="IPR056184">
    <property type="entry name" value="TRAF_BTBD17"/>
</dbReference>
<name>A0A668SJL9_OREAU</name>
<dbReference type="PANTHER" id="PTHR24410">
    <property type="entry name" value="HL07962P-RELATED"/>
    <property type="match status" value="1"/>
</dbReference>
<dbReference type="Pfam" id="PF23651">
    <property type="entry name" value="TRAF_BTBD17"/>
    <property type="match status" value="1"/>
</dbReference>
<proteinExistence type="predicted"/>
<dbReference type="CDD" id="cd18493">
    <property type="entry name" value="BACK_BTBD17"/>
    <property type="match status" value="1"/>
</dbReference>
<dbReference type="SMART" id="SM00875">
    <property type="entry name" value="BACK"/>
    <property type="match status" value="1"/>
</dbReference>
<dbReference type="Ensembl" id="ENSOABT00000015232.2">
    <property type="protein sequence ID" value="ENSOABP00000014763.1"/>
    <property type="gene ID" value="ENSOABG00000007400.2"/>
</dbReference>
<dbReference type="Gene3D" id="1.25.40.420">
    <property type="match status" value="1"/>
</dbReference>
<dbReference type="InterPro" id="IPR011333">
    <property type="entry name" value="SKP1/BTB/POZ_sf"/>
</dbReference>
<evidence type="ECO:0000313" key="2">
    <source>
        <dbReference type="Ensembl" id="ENSOABP00000014763.1"/>
    </source>
</evidence>
<dbReference type="OMA" id="PMYTETG"/>
<dbReference type="SUPFAM" id="SSF54695">
    <property type="entry name" value="POZ domain"/>
    <property type="match status" value="1"/>
</dbReference>
<dbReference type="PROSITE" id="PS50097">
    <property type="entry name" value="BTB"/>
    <property type="match status" value="1"/>
</dbReference>
<keyword evidence="3" id="KW-1185">Reference proteome</keyword>
<dbReference type="PANTHER" id="PTHR24410:SF31">
    <property type="entry name" value="BTB (POZ) DOMAIN-CONTAINING 17A"/>
    <property type="match status" value="1"/>
</dbReference>
<protein>
    <recommendedName>
        <fullName evidence="1">BTB domain-containing protein</fullName>
    </recommendedName>
</protein>
<dbReference type="Proteomes" id="UP000472276">
    <property type="component" value="Unassembled WGS sequence"/>
</dbReference>
<organism evidence="2 3">
    <name type="scientific">Oreochromis aureus</name>
    <name type="common">Israeli tilapia</name>
    <name type="synonym">Chromis aureus</name>
    <dbReference type="NCBI Taxonomy" id="47969"/>
    <lineage>
        <taxon>Eukaryota</taxon>
        <taxon>Metazoa</taxon>
        <taxon>Chordata</taxon>
        <taxon>Craniata</taxon>
        <taxon>Vertebrata</taxon>
        <taxon>Euteleostomi</taxon>
        <taxon>Actinopterygii</taxon>
        <taxon>Neopterygii</taxon>
        <taxon>Teleostei</taxon>
        <taxon>Neoteleostei</taxon>
        <taxon>Acanthomorphata</taxon>
        <taxon>Ovalentaria</taxon>
        <taxon>Cichlomorphae</taxon>
        <taxon>Cichliformes</taxon>
        <taxon>Cichlidae</taxon>
        <taxon>African cichlids</taxon>
        <taxon>Pseudocrenilabrinae</taxon>
        <taxon>Oreochromini</taxon>
        <taxon>Oreochromis</taxon>
    </lineage>
</organism>
<dbReference type="Pfam" id="PF07707">
    <property type="entry name" value="BACK"/>
    <property type="match status" value="1"/>
</dbReference>
<sequence length="496" mass="55705">LIKHDPQSFIIQTASAAGLINGMDLDDTTPLSLLLLSQKHPGMAKAEGAQDGGSNRDTISHSLVLVQHLEALLIQGNGSDVSLRVETPNADEVKVIQAHALVLSLQSPVFEEILLSRNSSTLVLRESSDCASVFDKFIRYLYCGELSLRLDQATPLHKLATKYQVLSLQQGITQYMTQNLARDTPSGHVAGWYEYALQAGDVTLRDSCLQYMAWNLSSLLQSGEWVTISSQLLMSLLQRSDLILQSEMELFSALEAWIIQNDPDGLTAENALRAVRYAMIPPRELFLLQTQSTILARYQESVRDLLYMSYQFHSASPLQMAKYFDVNCSLFVPRNYLSPVWGSPWIINNPTRDDRSMSFQTQLGPSNHDANKRVTWNVLFSPRWLPLSMRPMYTETGAMQPTRVEGGRPRIIITPATSSTDFAGVSFQKTVLVMAQQQGKVVVKHVYNFHQSTEENGDFLAEADLYRRTSEYLMDSSLFLHIVVKPLYQTLISTKN</sequence>
<dbReference type="AlphaFoldDB" id="A0A668SJL9"/>
<dbReference type="InterPro" id="IPR000210">
    <property type="entry name" value="BTB/POZ_dom"/>
</dbReference>
<dbReference type="Gene3D" id="3.30.710.10">
    <property type="entry name" value="Potassium Channel Kv1.1, Chain A"/>
    <property type="match status" value="1"/>
</dbReference>
<dbReference type="InterPro" id="IPR011705">
    <property type="entry name" value="BACK"/>
</dbReference>
<reference evidence="2" key="1">
    <citation type="submission" date="2025-08" db="UniProtKB">
        <authorList>
            <consortium name="Ensembl"/>
        </authorList>
    </citation>
    <scope>IDENTIFICATION</scope>
</reference>
<evidence type="ECO:0000313" key="3">
    <source>
        <dbReference type="Proteomes" id="UP000472276"/>
    </source>
</evidence>
<dbReference type="InterPro" id="IPR051481">
    <property type="entry name" value="BTB-POZ/Galectin-3-binding"/>
</dbReference>
<reference evidence="2" key="2">
    <citation type="submission" date="2025-09" db="UniProtKB">
        <authorList>
            <consortium name="Ensembl"/>
        </authorList>
    </citation>
    <scope>IDENTIFICATION</scope>
</reference>
<gene>
    <name evidence="2" type="primary">LOC116328599</name>
</gene>
<evidence type="ECO:0000259" key="1">
    <source>
        <dbReference type="PROSITE" id="PS50097"/>
    </source>
</evidence>
<dbReference type="Pfam" id="PF00651">
    <property type="entry name" value="BTB"/>
    <property type="match status" value="1"/>
</dbReference>